<gene>
    <name evidence="2" type="ORF">S01H4_44749</name>
</gene>
<sequence>RNGTTNRIAIVARDNLIEVYTNLVKIGEIDTTQPPKQPILPPKPAPPIDQLDQAAQKAYEDRLEQYEDIVQQSQANFQVAKTNFQAGKSVFTDGFISMLALTQGGRTMCQFDKTWLWLLEP</sequence>
<proteinExistence type="predicted"/>
<reference evidence="2" key="1">
    <citation type="journal article" date="2014" name="Front. Microbiol.">
        <title>High frequency of phylogenetically diverse reductive dehalogenase-homologous genes in deep subseafloor sedimentary metagenomes.</title>
        <authorList>
            <person name="Kawai M."/>
            <person name="Futagami T."/>
            <person name="Toyoda A."/>
            <person name="Takaki Y."/>
            <person name="Nishi S."/>
            <person name="Hori S."/>
            <person name="Arai W."/>
            <person name="Tsubouchi T."/>
            <person name="Morono Y."/>
            <person name="Uchiyama I."/>
            <person name="Ito T."/>
            <person name="Fujiyama A."/>
            <person name="Inagaki F."/>
            <person name="Takami H."/>
        </authorList>
    </citation>
    <scope>NUCLEOTIDE SEQUENCE</scope>
    <source>
        <strain evidence="2">Expedition CK06-06</strain>
    </source>
</reference>
<name>X1DB20_9ZZZZ</name>
<organism evidence="2">
    <name type="scientific">marine sediment metagenome</name>
    <dbReference type="NCBI Taxonomy" id="412755"/>
    <lineage>
        <taxon>unclassified sequences</taxon>
        <taxon>metagenomes</taxon>
        <taxon>ecological metagenomes</taxon>
    </lineage>
</organism>
<accession>X1DB20</accession>
<comment type="caution">
    <text evidence="2">The sequence shown here is derived from an EMBL/GenBank/DDBJ whole genome shotgun (WGS) entry which is preliminary data.</text>
</comment>
<evidence type="ECO:0000256" key="1">
    <source>
        <dbReference type="SAM" id="Coils"/>
    </source>
</evidence>
<dbReference type="AlphaFoldDB" id="X1DB20"/>
<evidence type="ECO:0000313" key="2">
    <source>
        <dbReference type="EMBL" id="GAG93626.1"/>
    </source>
</evidence>
<dbReference type="EMBL" id="BART01024846">
    <property type="protein sequence ID" value="GAG93626.1"/>
    <property type="molecule type" value="Genomic_DNA"/>
</dbReference>
<feature type="coiled-coil region" evidence="1">
    <location>
        <begin position="56"/>
        <end position="83"/>
    </location>
</feature>
<protein>
    <submittedName>
        <fullName evidence="2">Uncharacterized protein</fullName>
    </submittedName>
</protein>
<keyword evidence="1" id="KW-0175">Coiled coil</keyword>
<feature type="non-terminal residue" evidence="2">
    <location>
        <position position="1"/>
    </location>
</feature>